<keyword evidence="3" id="KW-1185">Reference proteome</keyword>
<evidence type="ECO:0000313" key="3">
    <source>
        <dbReference type="Proteomes" id="UP001499951"/>
    </source>
</evidence>
<accession>A0ABN1F934</accession>
<feature type="region of interest" description="Disordered" evidence="1">
    <location>
        <begin position="79"/>
        <end position="115"/>
    </location>
</feature>
<dbReference type="RefSeq" id="WP_166929327.1">
    <property type="nucleotide sequence ID" value="NZ_BAAADD010000011.1"/>
</dbReference>
<dbReference type="Proteomes" id="UP001499951">
    <property type="component" value="Unassembled WGS sequence"/>
</dbReference>
<organism evidence="2 3">
    <name type="scientific">Rhizomicrobium electricum</name>
    <dbReference type="NCBI Taxonomy" id="480070"/>
    <lineage>
        <taxon>Bacteria</taxon>
        <taxon>Pseudomonadati</taxon>
        <taxon>Pseudomonadota</taxon>
        <taxon>Alphaproteobacteria</taxon>
        <taxon>Micropepsales</taxon>
        <taxon>Micropepsaceae</taxon>
        <taxon>Rhizomicrobium</taxon>
    </lineage>
</organism>
<name>A0ABN1F934_9PROT</name>
<sequence length="115" mass="12835">MIETSPNPVARATEMLVEEMEAAHAAFVRIQRHIEKRTEIDGYYVDRWMSAARLMALQVAAANALNHLSGQRDGFTFTYIHQGPPSRGNVKTNVPVRPALNDQTAETDAETEDQP</sequence>
<proteinExistence type="predicted"/>
<protein>
    <submittedName>
        <fullName evidence="2">Uncharacterized protein</fullName>
    </submittedName>
</protein>
<gene>
    <name evidence="2" type="ORF">GCM10008942_37970</name>
</gene>
<reference evidence="2 3" key="1">
    <citation type="journal article" date="2019" name="Int. J. Syst. Evol. Microbiol.">
        <title>The Global Catalogue of Microorganisms (GCM) 10K type strain sequencing project: providing services to taxonomists for standard genome sequencing and annotation.</title>
        <authorList>
            <consortium name="The Broad Institute Genomics Platform"/>
            <consortium name="The Broad Institute Genome Sequencing Center for Infectious Disease"/>
            <person name="Wu L."/>
            <person name="Ma J."/>
        </authorList>
    </citation>
    <scope>NUCLEOTIDE SEQUENCE [LARGE SCALE GENOMIC DNA]</scope>
    <source>
        <strain evidence="2 3">JCM 15089</strain>
    </source>
</reference>
<comment type="caution">
    <text evidence="2">The sequence shown here is derived from an EMBL/GenBank/DDBJ whole genome shotgun (WGS) entry which is preliminary data.</text>
</comment>
<feature type="compositionally biased region" description="Acidic residues" evidence="1">
    <location>
        <begin position="105"/>
        <end position="115"/>
    </location>
</feature>
<dbReference type="EMBL" id="BAAADD010000011">
    <property type="protein sequence ID" value="GAA0585439.1"/>
    <property type="molecule type" value="Genomic_DNA"/>
</dbReference>
<evidence type="ECO:0000313" key="2">
    <source>
        <dbReference type="EMBL" id="GAA0585439.1"/>
    </source>
</evidence>
<evidence type="ECO:0000256" key="1">
    <source>
        <dbReference type="SAM" id="MobiDB-lite"/>
    </source>
</evidence>